<reference evidence="3 4" key="1">
    <citation type="submission" date="2019-10" db="EMBL/GenBank/DDBJ databases">
        <title>Assembly and Annotation for the nematode Trichostrongylus colubriformis.</title>
        <authorList>
            <person name="Martin J."/>
        </authorList>
    </citation>
    <scope>NUCLEOTIDE SEQUENCE [LARGE SCALE GENOMIC DNA]</scope>
    <source>
        <strain evidence="3">G859</strain>
        <tissue evidence="3">Whole worm</tissue>
    </source>
</reference>
<feature type="region of interest" description="Disordered" evidence="1">
    <location>
        <begin position="1"/>
        <end position="31"/>
    </location>
</feature>
<protein>
    <recommendedName>
        <fullName evidence="2">Retrotransposon gag domain-containing protein</fullName>
    </recommendedName>
</protein>
<dbReference type="Proteomes" id="UP001331761">
    <property type="component" value="Unassembled WGS sequence"/>
</dbReference>
<feature type="compositionally biased region" description="Basic and acidic residues" evidence="1">
    <location>
        <begin position="228"/>
        <end position="250"/>
    </location>
</feature>
<evidence type="ECO:0000259" key="2">
    <source>
        <dbReference type="Pfam" id="PF03732"/>
    </source>
</evidence>
<dbReference type="InterPro" id="IPR005162">
    <property type="entry name" value="Retrotrans_gag_dom"/>
</dbReference>
<proteinExistence type="predicted"/>
<dbReference type="EMBL" id="WIXE01004935">
    <property type="protein sequence ID" value="KAK5982585.1"/>
    <property type="molecule type" value="Genomic_DNA"/>
</dbReference>
<feature type="compositionally biased region" description="Polar residues" evidence="1">
    <location>
        <begin position="157"/>
        <end position="166"/>
    </location>
</feature>
<organism evidence="3 4">
    <name type="scientific">Trichostrongylus colubriformis</name>
    <name type="common">Black scour worm</name>
    <dbReference type="NCBI Taxonomy" id="6319"/>
    <lineage>
        <taxon>Eukaryota</taxon>
        <taxon>Metazoa</taxon>
        <taxon>Ecdysozoa</taxon>
        <taxon>Nematoda</taxon>
        <taxon>Chromadorea</taxon>
        <taxon>Rhabditida</taxon>
        <taxon>Rhabditina</taxon>
        <taxon>Rhabditomorpha</taxon>
        <taxon>Strongyloidea</taxon>
        <taxon>Trichostrongylidae</taxon>
        <taxon>Trichostrongylus</taxon>
    </lineage>
</organism>
<feature type="domain" description="Retrotransposon gag" evidence="2">
    <location>
        <begin position="314"/>
        <end position="389"/>
    </location>
</feature>
<evidence type="ECO:0000256" key="1">
    <source>
        <dbReference type="SAM" id="MobiDB-lite"/>
    </source>
</evidence>
<feature type="compositionally biased region" description="Basic and acidic residues" evidence="1">
    <location>
        <begin position="197"/>
        <end position="217"/>
    </location>
</feature>
<dbReference type="Pfam" id="PF03732">
    <property type="entry name" value="Retrotrans_gag"/>
    <property type="match status" value="1"/>
</dbReference>
<feature type="compositionally biased region" description="Low complexity" evidence="1">
    <location>
        <begin position="254"/>
        <end position="263"/>
    </location>
</feature>
<name>A0AAN8G399_TRICO</name>
<keyword evidence="4" id="KW-1185">Reference proteome</keyword>
<feature type="region of interest" description="Disordered" evidence="1">
    <location>
        <begin position="157"/>
        <end position="179"/>
    </location>
</feature>
<evidence type="ECO:0000313" key="3">
    <source>
        <dbReference type="EMBL" id="KAK5982585.1"/>
    </source>
</evidence>
<accession>A0AAN8G399</accession>
<comment type="caution">
    <text evidence="3">The sequence shown here is derived from an EMBL/GenBank/DDBJ whole genome shotgun (WGS) entry which is preliminary data.</text>
</comment>
<feature type="region of interest" description="Disordered" evidence="1">
    <location>
        <begin position="197"/>
        <end position="263"/>
    </location>
</feature>
<sequence>MGAKPPKEDMSEDEMDVEDQVRDSLDPRGAGPPPLVEWAAIRRACDEALDGQIRNLAESKRTAILDAVEAAVVAVRAEAEEAFRGVSELKHVLMETGLYVAHLRLILRDAETKLGLIEALAGELGCGRTHLVRAVVNLKEERSRLMAQISVLQDQLDQNKTETQQRPCGEKQGKNYSRRRLGERLMASIEVKDEFIQEDGVHQHDEAQRKDGARNARLDWQGRSADGSTRRFRFERTSESETSSDSEKYMKNGPPSNANASPSDSWGVFKAMWKAQTAASVERYTGKNSLSDFLRGFEIKYPRESWSNRERRDILVTLLDGPAKMLFSNAPKRIQEGSFEDMIEALERARRDPCKKLKKVEEWDRLRKRENETVEEFCYKMERISREIHGDSDRDFLLG</sequence>
<dbReference type="AlphaFoldDB" id="A0AAN8G399"/>
<gene>
    <name evidence="3" type="ORF">GCK32_015131</name>
</gene>
<evidence type="ECO:0000313" key="4">
    <source>
        <dbReference type="Proteomes" id="UP001331761"/>
    </source>
</evidence>